<dbReference type="RefSeq" id="WP_109201424.1">
    <property type="nucleotide sequence ID" value="NZ_QEWS01000003.1"/>
</dbReference>
<dbReference type="GO" id="GO:0016705">
    <property type="term" value="F:oxidoreductase activity, acting on paired donors, with incorporation or reduction of molecular oxygen"/>
    <property type="evidence" value="ECO:0007669"/>
    <property type="project" value="InterPro"/>
</dbReference>
<name>A0A2U2AT98_9GAMM</name>
<dbReference type="GO" id="GO:0005829">
    <property type="term" value="C:cytosol"/>
    <property type="evidence" value="ECO:0007669"/>
    <property type="project" value="TreeGrafter"/>
</dbReference>
<evidence type="ECO:0000313" key="5">
    <source>
        <dbReference type="EMBL" id="PWD93100.1"/>
    </source>
</evidence>
<dbReference type="EMBL" id="QEWW01000001">
    <property type="protein sequence ID" value="PWD87855.1"/>
    <property type="molecule type" value="Genomic_DNA"/>
</dbReference>
<keyword evidence="4" id="KW-0560">Oxidoreductase</keyword>
<protein>
    <recommendedName>
        <fullName evidence="2">Luciferase-like monooxygenase</fullName>
    </recommendedName>
</protein>
<sequence length="330" mass="37324">MKYSILDLANINQKETPSDAFHRAAALAQLGEVQGYCRFWVAEHHNMVNIASSATAVLIGYLASQTEKIRLGSGGIMLPNHSPLMVAEAFGTLESLYPGRIDLGVGRAPGTDPQTSYALRRDPSRAEHFPEEVVELLNYFHPQDNQRINAIPGMNLSIPVWILGSSLFGAQLAAHLGLPYAFAAHFAPTHMKEALTLYRERFRPSAYLDKPYAMLCMNAVIADSNEEADYLFTTMEQSFTQLIRDDRKLTPPPISREEMERYWNPMEKRHVSSMLRISAVGDPNRAKNFIEELLTEIEVEELMFAGVIYEQEKRLRSFQLLSEVMREINT</sequence>
<dbReference type="EMBL" id="QEWV01000003">
    <property type="protein sequence ID" value="PWD93100.1"/>
    <property type="molecule type" value="Genomic_DNA"/>
</dbReference>
<keyword evidence="4" id="KW-0503">Monooxygenase</keyword>
<comment type="caution">
    <text evidence="4">The sequence shown here is derived from an EMBL/GenBank/DDBJ whole genome shotgun (WGS) entry which is preliminary data.</text>
</comment>
<dbReference type="PANTHER" id="PTHR30137:SF6">
    <property type="entry name" value="LUCIFERASE-LIKE MONOOXYGENASE"/>
    <property type="match status" value="1"/>
</dbReference>
<dbReference type="AlphaFoldDB" id="A0A2U2AT98"/>
<organism evidence="4 6">
    <name type="scientific">Ignatzschineria cameli</name>
    <dbReference type="NCBI Taxonomy" id="2182793"/>
    <lineage>
        <taxon>Bacteria</taxon>
        <taxon>Pseudomonadati</taxon>
        <taxon>Pseudomonadota</taxon>
        <taxon>Gammaproteobacteria</taxon>
        <taxon>Cardiobacteriales</taxon>
        <taxon>Ignatzschineriaceae</taxon>
        <taxon>Ignatzschineria</taxon>
    </lineage>
</organism>
<dbReference type="OrthoDB" id="9780518at2"/>
<reference evidence="4" key="1">
    <citation type="journal article" date="2018" name="Genome Announc.">
        <title>Ignatzschineria cameli sp. nov., isolated from necrotic foot tissue of dromedaries (Camelus dromedarius) and associated maggots (Wohlfahrtia species) in Dubai.</title>
        <authorList>
            <person name="Tsang C.C."/>
            <person name="Tang J.Y."/>
            <person name="Fong J.Y."/>
            <person name="Kinne J."/>
            <person name="Lee H.H."/>
            <person name="Joseph M."/>
            <person name="Jose S."/>
            <person name="Schuster R.K."/>
            <person name="Tang Y."/>
            <person name="Sivakumar S."/>
            <person name="Chen J.H."/>
            <person name="Teng J.L."/>
            <person name="Lau S.K."/>
            <person name="Wernery U."/>
            <person name="Woo P.C."/>
        </authorList>
    </citation>
    <scope>NUCLEOTIDE SEQUENCE</scope>
    <source>
        <strain evidence="4">UAE-HKU57</strain>
        <strain evidence="5">UAE-HKU58</strain>
    </source>
</reference>
<dbReference type="Proteomes" id="UP000245217">
    <property type="component" value="Unassembled WGS sequence"/>
</dbReference>
<evidence type="ECO:0000313" key="6">
    <source>
        <dbReference type="Proteomes" id="UP000245059"/>
    </source>
</evidence>
<evidence type="ECO:0000256" key="1">
    <source>
        <dbReference type="ARBA" id="ARBA00007789"/>
    </source>
</evidence>
<gene>
    <name evidence="4" type="ORF">DC077_00810</name>
    <name evidence="5" type="ORF">DC078_04600</name>
</gene>
<keyword evidence="7" id="KW-1185">Reference proteome</keyword>
<dbReference type="NCBIfam" id="TIGR03558">
    <property type="entry name" value="oxido_grp_1"/>
    <property type="match status" value="1"/>
</dbReference>
<dbReference type="FunFam" id="3.20.20.30:FF:000002">
    <property type="entry name" value="LLM class flavin-dependent oxidoreductase"/>
    <property type="match status" value="1"/>
</dbReference>
<comment type="similarity">
    <text evidence="1">To bacterial alkanal monooxygenase alpha and beta chains.</text>
</comment>
<accession>A0A2U2AT98</accession>
<evidence type="ECO:0000313" key="4">
    <source>
        <dbReference type="EMBL" id="PWD87855.1"/>
    </source>
</evidence>
<dbReference type="InterPro" id="IPR011251">
    <property type="entry name" value="Luciferase-like_dom"/>
</dbReference>
<dbReference type="InterPro" id="IPR019949">
    <property type="entry name" value="CmoO-like"/>
</dbReference>
<dbReference type="Proteomes" id="UP000245059">
    <property type="component" value="Unassembled WGS sequence"/>
</dbReference>
<dbReference type="Pfam" id="PF00296">
    <property type="entry name" value="Bac_luciferase"/>
    <property type="match status" value="1"/>
</dbReference>
<dbReference type="InterPro" id="IPR050766">
    <property type="entry name" value="Bact_Lucif_Oxidored"/>
</dbReference>
<dbReference type="Gene3D" id="3.20.20.30">
    <property type="entry name" value="Luciferase-like domain"/>
    <property type="match status" value="1"/>
</dbReference>
<dbReference type="SUPFAM" id="SSF51679">
    <property type="entry name" value="Bacterial luciferase-like"/>
    <property type="match status" value="1"/>
</dbReference>
<evidence type="ECO:0000259" key="3">
    <source>
        <dbReference type="Pfam" id="PF00296"/>
    </source>
</evidence>
<dbReference type="PANTHER" id="PTHR30137">
    <property type="entry name" value="LUCIFERASE-LIKE MONOOXYGENASE"/>
    <property type="match status" value="1"/>
</dbReference>
<evidence type="ECO:0000313" key="7">
    <source>
        <dbReference type="Proteomes" id="UP000245217"/>
    </source>
</evidence>
<dbReference type="InterPro" id="IPR036661">
    <property type="entry name" value="Luciferase-like_sf"/>
</dbReference>
<reference evidence="6 7" key="2">
    <citation type="submission" date="2018-05" db="EMBL/GenBank/DDBJ databases">
        <title>Ignatzschineria dubaiensis sp. nov., isolated from necrotic foot tissues of dromedaries (Camelus dromedarius) and associated maggots in Dubai, United Arab Emirates.</title>
        <authorList>
            <person name="Tsang C.C."/>
            <person name="Tang J.Y.M."/>
            <person name="Fong J.Y.H."/>
            <person name="Kinne J."/>
            <person name="Lee H.H."/>
            <person name="Joseph M."/>
            <person name="Jose S."/>
            <person name="Schuster R.K."/>
            <person name="Tang Y."/>
            <person name="Sivakumar S."/>
            <person name="Chen J.H.K."/>
            <person name="Teng J.L.L."/>
            <person name="Lau S.K.P."/>
            <person name="Wernery U."/>
            <person name="Woo P.C.Y."/>
        </authorList>
    </citation>
    <scope>NUCLEOTIDE SEQUENCE [LARGE SCALE GENOMIC DNA]</scope>
    <source>
        <strain evidence="6">UAE-HKU57</strain>
        <strain evidence="7">UAE-HKU58</strain>
    </source>
</reference>
<dbReference type="GO" id="GO:0004497">
    <property type="term" value="F:monooxygenase activity"/>
    <property type="evidence" value="ECO:0007669"/>
    <property type="project" value="UniProtKB-KW"/>
</dbReference>
<proteinExistence type="predicted"/>
<evidence type="ECO:0000256" key="2">
    <source>
        <dbReference type="ARBA" id="ARBA00074555"/>
    </source>
</evidence>
<feature type="domain" description="Luciferase-like" evidence="3">
    <location>
        <begin position="1"/>
        <end position="292"/>
    </location>
</feature>